<reference evidence="1 2" key="1">
    <citation type="journal article" date="2013" name="Curr. Biol.">
        <title>The Genome of the Foraminiferan Reticulomyxa filosa.</title>
        <authorList>
            <person name="Glockner G."/>
            <person name="Hulsmann N."/>
            <person name="Schleicher M."/>
            <person name="Noegel A.A."/>
            <person name="Eichinger L."/>
            <person name="Gallinger C."/>
            <person name="Pawlowski J."/>
            <person name="Sierra R."/>
            <person name="Euteneuer U."/>
            <person name="Pillet L."/>
            <person name="Moustafa A."/>
            <person name="Platzer M."/>
            <person name="Groth M."/>
            <person name="Szafranski K."/>
            <person name="Schliwa M."/>
        </authorList>
    </citation>
    <scope>NUCLEOTIDE SEQUENCE [LARGE SCALE GENOMIC DNA]</scope>
</reference>
<accession>X6MI03</accession>
<sequence>MNSTQGEEIEIAAIRPTDKNEWIQRKTKETQRTRNKKKELVPSDRRFQDIANNLNTKTRKMKPFWTISHEILERDCLESFFSLSLSHHPKKITQKRIILNKTIQQGTTYGKRLHSSGQRKYLPLVENGATCGTVGGQQISNNHALNVFIDENIVNALNYCGATSNCIFHEETLPNDKTTISCAISSPPSQTEIFHYNVSHTQQ</sequence>
<keyword evidence="2" id="KW-1185">Reference proteome</keyword>
<name>X6MI03_RETFI</name>
<dbReference type="EMBL" id="ASPP01020696">
    <property type="protein sequence ID" value="ETO13286.1"/>
    <property type="molecule type" value="Genomic_DNA"/>
</dbReference>
<organism evidence="1 2">
    <name type="scientific">Reticulomyxa filosa</name>
    <dbReference type="NCBI Taxonomy" id="46433"/>
    <lineage>
        <taxon>Eukaryota</taxon>
        <taxon>Sar</taxon>
        <taxon>Rhizaria</taxon>
        <taxon>Retaria</taxon>
        <taxon>Foraminifera</taxon>
        <taxon>Monothalamids</taxon>
        <taxon>Reticulomyxidae</taxon>
        <taxon>Reticulomyxa</taxon>
    </lineage>
</organism>
<dbReference type="AlphaFoldDB" id="X6MI03"/>
<comment type="caution">
    <text evidence="1">The sequence shown here is derived from an EMBL/GenBank/DDBJ whole genome shotgun (WGS) entry which is preliminary data.</text>
</comment>
<evidence type="ECO:0000313" key="1">
    <source>
        <dbReference type="EMBL" id="ETO13286.1"/>
    </source>
</evidence>
<dbReference type="Proteomes" id="UP000023152">
    <property type="component" value="Unassembled WGS sequence"/>
</dbReference>
<protein>
    <submittedName>
        <fullName evidence="1">Uncharacterized protein</fullName>
    </submittedName>
</protein>
<evidence type="ECO:0000313" key="2">
    <source>
        <dbReference type="Proteomes" id="UP000023152"/>
    </source>
</evidence>
<proteinExistence type="predicted"/>
<gene>
    <name evidence="1" type="ORF">RFI_24089</name>
</gene>